<dbReference type="OrthoDB" id="2662502at2759"/>
<dbReference type="EMBL" id="ML769504">
    <property type="protein sequence ID" value="KAE9397015.1"/>
    <property type="molecule type" value="Genomic_DNA"/>
</dbReference>
<accession>A0A6A4HJG1</accession>
<evidence type="ECO:0000313" key="3">
    <source>
        <dbReference type="Proteomes" id="UP000799118"/>
    </source>
</evidence>
<feature type="compositionally biased region" description="Acidic residues" evidence="1">
    <location>
        <begin position="91"/>
        <end position="108"/>
    </location>
</feature>
<dbReference type="Pfam" id="PF20414">
    <property type="entry name" value="DUF6698"/>
    <property type="match status" value="1"/>
</dbReference>
<protein>
    <submittedName>
        <fullName evidence="2">Uncharacterized protein</fullName>
    </submittedName>
</protein>
<dbReference type="InterPro" id="IPR046521">
    <property type="entry name" value="DUF6698"/>
</dbReference>
<keyword evidence="3" id="KW-1185">Reference proteome</keyword>
<organism evidence="2 3">
    <name type="scientific">Gymnopus androsaceus JB14</name>
    <dbReference type="NCBI Taxonomy" id="1447944"/>
    <lineage>
        <taxon>Eukaryota</taxon>
        <taxon>Fungi</taxon>
        <taxon>Dikarya</taxon>
        <taxon>Basidiomycota</taxon>
        <taxon>Agaricomycotina</taxon>
        <taxon>Agaricomycetes</taxon>
        <taxon>Agaricomycetidae</taxon>
        <taxon>Agaricales</taxon>
        <taxon>Marasmiineae</taxon>
        <taxon>Omphalotaceae</taxon>
        <taxon>Gymnopus</taxon>
    </lineage>
</organism>
<gene>
    <name evidence="2" type="ORF">BT96DRAFT_1021043</name>
</gene>
<feature type="region of interest" description="Disordered" evidence="1">
    <location>
        <begin position="1"/>
        <end position="30"/>
    </location>
</feature>
<sequence length="434" mass="47641">MSSSASSRASSPAATSSHPPMSPEETQTLVISLKRRADALEKELEEANGKKKKRYSASPMTRARGLLKLVSMHPIHEILAEVDRREMAKLEEEDSDDEEDDLTPEQLEEQQITKRHQDRLWIAYHALLKLIPGCQKVLATEADGDQERFIRGLERAANLARGEDISRSKSKVANILNRCEPPPMPLLDPISRNNRGFQHDSTGHRLCPIEYDFDDVDVKAKIRNNDPAFPTNGSLFFNGLYHGLRGDPLDVEKGFLKSGELLAKCLLTSSGSAEGYDIDAENQIPAAKKSKAPTKRNVAQILGITTVTPPIIAYVACMYHFSLTDATSWDANYNGFNYVALYDTIVDYFEAVKPETPEAKHMQELLGWWTKHLFPQQQSAAAAARSAVTFHSTISQQRAAKVKAAVDAEAAKRAAAAAATAAAVVISPASGSSN</sequence>
<feature type="compositionally biased region" description="Low complexity" evidence="1">
    <location>
        <begin position="1"/>
        <end position="19"/>
    </location>
</feature>
<reference evidence="2" key="1">
    <citation type="journal article" date="2019" name="Environ. Microbiol.">
        <title>Fungal ecological strategies reflected in gene transcription - a case study of two litter decomposers.</title>
        <authorList>
            <person name="Barbi F."/>
            <person name="Kohler A."/>
            <person name="Barry K."/>
            <person name="Baskaran P."/>
            <person name="Daum C."/>
            <person name="Fauchery L."/>
            <person name="Ihrmark K."/>
            <person name="Kuo A."/>
            <person name="LaButti K."/>
            <person name="Lipzen A."/>
            <person name="Morin E."/>
            <person name="Grigoriev I.V."/>
            <person name="Henrissat B."/>
            <person name="Lindahl B."/>
            <person name="Martin F."/>
        </authorList>
    </citation>
    <scope>NUCLEOTIDE SEQUENCE</scope>
    <source>
        <strain evidence="2">JB14</strain>
    </source>
</reference>
<evidence type="ECO:0000256" key="1">
    <source>
        <dbReference type="SAM" id="MobiDB-lite"/>
    </source>
</evidence>
<dbReference type="AlphaFoldDB" id="A0A6A4HJG1"/>
<feature type="region of interest" description="Disordered" evidence="1">
    <location>
        <begin position="90"/>
        <end position="112"/>
    </location>
</feature>
<name>A0A6A4HJG1_9AGAR</name>
<dbReference type="Proteomes" id="UP000799118">
    <property type="component" value="Unassembled WGS sequence"/>
</dbReference>
<proteinExistence type="predicted"/>
<evidence type="ECO:0000313" key="2">
    <source>
        <dbReference type="EMBL" id="KAE9397015.1"/>
    </source>
</evidence>